<dbReference type="Proteomes" id="UP001172756">
    <property type="component" value="Unassembled WGS sequence"/>
</dbReference>
<dbReference type="NCBIfam" id="NF001221">
    <property type="entry name" value="PRK00197.1"/>
    <property type="match status" value="1"/>
</dbReference>
<proteinExistence type="inferred from homology"/>
<evidence type="ECO:0000256" key="3">
    <source>
        <dbReference type="ARBA" id="ARBA00022650"/>
    </source>
</evidence>
<feature type="domain" description="Aldehyde dehydrogenase" evidence="8">
    <location>
        <begin position="11"/>
        <end position="292"/>
    </location>
</feature>
<evidence type="ECO:0000313" key="10">
    <source>
        <dbReference type="EMBL" id="MDN4487121.1"/>
    </source>
</evidence>
<gene>
    <name evidence="7" type="primary">proA</name>
    <name evidence="9" type="ORF">QQ002_02810</name>
    <name evidence="10" type="ORF">QQX10_02960</name>
</gene>
<dbReference type="SUPFAM" id="SSF53720">
    <property type="entry name" value="ALDH-like"/>
    <property type="match status" value="1"/>
</dbReference>
<dbReference type="InterPro" id="IPR012134">
    <property type="entry name" value="Glu-5-SA_DH"/>
</dbReference>
<protein>
    <recommendedName>
        <fullName evidence="7">Gamma-glutamyl phosphate reductase</fullName>
        <shortName evidence="7">GPR</shortName>
        <ecNumber evidence="7">1.2.1.41</ecNumber>
    </recommendedName>
    <alternativeName>
        <fullName evidence="7">Glutamate-5-semialdehyde dehydrogenase</fullName>
    </alternativeName>
    <alternativeName>
        <fullName evidence="7">Glutamyl-gamma-semialdehyde dehydrogenase</fullName>
        <shortName evidence="7">GSA dehydrogenase</shortName>
    </alternativeName>
</protein>
<comment type="subcellular location">
    <subcellularLocation>
        <location evidence="7">Cytoplasm</location>
    </subcellularLocation>
</comment>
<dbReference type="Proteomes" id="UP001172737">
    <property type="component" value="Unassembled WGS sequence"/>
</dbReference>
<dbReference type="PIRSF" id="PIRSF000151">
    <property type="entry name" value="GPR"/>
    <property type="match status" value="1"/>
</dbReference>
<dbReference type="EMBL" id="JAUHQB010000001">
    <property type="protein sequence ID" value="MDN4482468.1"/>
    <property type="molecule type" value="Genomic_DNA"/>
</dbReference>
<keyword evidence="7" id="KW-0963">Cytoplasm</keyword>
<dbReference type="InterPro" id="IPR015590">
    <property type="entry name" value="Aldehyde_DH_dom"/>
</dbReference>
<dbReference type="EMBL" id="JAUHPX010000001">
    <property type="protein sequence ID" value="MDN4487121.1"/>
    <property type="molecule type" value="Genomic_DNA"/>
</dbReference>
<evidence type="ECO:0000256" key="5">
    <source>
        <dbReference type="ARBA" id="ARBA00023002"/>
    </source>
</evidence>
<reference evidence="10" key="1">
    <citation type="submission" date="2023-06" db="EMBL/GenBank/DDBJ databases">
        <title>Sysu t00039.</title>
        <authorList>
            <person name="Gao L."/>
            <person name="Fang B.-Z."/>
            <person name="Li W.-J."/>
        </authorList>
    </citation>
    <scope>NUCLEOTIDE SEQUENCE</scope>
    <source>
        <strain evidence="10">SYSU T00039</strain>
    </source>
</reference>
<evidence type="ECO:0000259" key="8">
    <source>
        <dbReference type="Pfam" id="PF00171"/>
    </source>
</evidence>
<accession>A0AAW7M883</accession>
<dbReference type="InterPro" id="IPR000965">
    <property type="entry name" value="GPR_dom"/>
</dbReference>
<comment type="catalytic activity">
    <reaction evidence="6 7">
        <text>L-glutamate 5-semialdehyde + phosphate + NADP(+) = L-glutamyl 5-phosphate + NADPH + H(+)</text>
        <dbReference type="Rhea" id="RHEA:19541"/>
        <dbReference type="ChEBI" id="CHEBI:15378"/>
        <dbReference type="ChEBI" id="CHEBI:43474"/>
        <dbReference type="ChEBI" id="CHEBI:57783"/>
        <dbReference type="ChEBI" id="CHEBI:58066"/>
        <dbReference type="ChEBI" id="CHEBI:58274"/>
        <dbReference type="ChEBI" id="CHEBI:58349"/>
        <dbReference type="EC" id="1.2.1.41"/>
    </reaction>
</comment>
<comment type="caution">
    <text evidence="10">The sequence shown here is derived from an EMBL/GenBank/DDBJ whole genome shotgun (WGS) entry which is preliminary data.</text>
</comment>
<organism evidence="10 11">
    <name type="scientific">Demequina lignilytica</name>
    <dbReference type="NCBI Taxonomy" id="3051663"/>
    <lineage>
        <taxon>Bacteria</taxon>
        <taxon>Bacillati</taxon>
        <taxon>Actinomycetota</taxon>
        <taxon>Actinomycetes</taxon>
        <taxon>Micrococcales</taxon>
        <taxon>Demequinaceae</taxon>
        <taxon>Demequina</taxon>
    </lineage>
</organism>
<evidence type="ECO:0000313" key="11">
    <source>
        <dbReference type="Proteomes" id="UP001172737"/>
    </source>
</evidence>
<name>A0AAW7M883_9MICO</name>
<evidence type="ECO:0000256" key="4">
    <source>
        <dbReference type="ARBA" id="ARBA00022857"/>
    </source>
</evidence>
<comment type="function">
    <text evidence="7">Catalyzes the NADPH-dependent reduction of L-glutamate 5-phosphate into L-glutamate 5-semialdehyde and phosphate. The product spontaneously undergoes cyclization to form 1-pyrroline-5-carboxylate.</text>
</comment>
<dbReference type="NCBIfam" id="TIGR00407">
    <property type="entry name" value="proA"/>
    <property type="match status" value="1"/>
</dbReference>
<evidence type="ECO:0000256" key="6">
    <source>
        <dbReference type="ARBA" id="ARBA00049024"/>
    </source>
</evidence>
<dbReference type="EC" id="1.2.1.41" evidence="7"/>
<keyword evidence="3 7" id="KW-0641">Proline biosynthesis</keyword>
<comment type="similarity">
    <text evidence="7">Belongs to the gamma-glutamyl phosphate reductase family.</text>
</comment>
<dbReference type="GO" id="GO:0050661">
    <property type="term" value="F:NADP binding"/>
    <property type="evidence" value="ECO:0007669"/>
    <property type="project" value="InterPro"/>
</dbReference>
<reference evidence="9 12" key="2">
    <citation type="submission" date="2023-06" db="EMBL/GenBank/DDBJ databases">
        <title>SYSU T0a273.</title>
        <authorList>
            <person name="Gao L."/>
            <person name="Fang B.-Z."/>
            <person name="Li W.-J."/>
        </authorList>
    </citation>
    <scope>NUCLEOTIDE SEQUENCE [LARGE SCALE GENOMIC DNA]</scope>
    <source>
        <strain evidence="9 12">SYSU T0a273</strain>
    </source>
</reference>
<evidence type="ECO:0000256" key="2">
    <source>
        <dbReference type="ARBA" id="ARBA00022605"/>
    </source>
</evidence>
<dbReference type="InterPro" id="IPR020593">
    <property type="entry name" value="G-glutamylP_reductase_CS"/>
</dbReference>
<sequence>MTETATPTDIESAVLEACRRAKLASRALATATTTVKNDALHAMADALVAHAPRIVEANALDLERGRANDMSPGLLDRLALDADRIAKIAEALRYVATLPDPVGEIRRGSTLPNGLRLVQKSVPMGVVGMIYEARPNVTVDAAGLALKSGNAAVLRGGSAAASSNEVIVAVLQEALEGVGLPKDAVQSIDAYGREGARVLMNARGLVDVLVPRGGRSLIQAVVRESTVPAIETGEGNCHVYLDASAPLERAVPIVLNSKTHRVGVCNAAETLLVHRDAAPSLLPAVLGALHEAGVTLHVDEAAAGFAPDGVPTVAATEDDWATEYLSLDLAVRVVTDMDEAIQHIGRYSTGHTEAIVTSDIDAAQSFVARIDSAAVMVNASTRFTDGGEFGLGAEIGISTQKLHARGPMGLGELTTTTWVVYGDGHIRP</sequence>
<keyword evidence="4 7" id="KW-0521">NADP</keyword>
<dbReference type="Gene3D" id="3.40.605.10">
    <property type="entry name" value="Aldehyde Dehydrogenase, Chain A, domain 1"/>
    <property type="match status" value="1"/>
</dbReference>
<dbReference type="GO" id="GO:0005737">
    <property type="term" value="C:cytoplasm"/>
    <property type="evidence" value="ECO:0007669"/>
    <property type="project" value="UniProtKB-SubCell"/>
</dbReference>
<dbReference type="Pfam" id="PF00171">
    <property type="entry name" value="Aldedh"/>
    <property type="match status" value="1"/>
</dbReference>
<evidence type="ECO:0000256" key="7">
    <source>
        <dbReference type="HAMAP-Rule" id="MF_00412"/>
    </source>
</evidence>
<evidence type="ECO:0000313" key="9">
    <source>
        <dbReference type="EMBL" id="MDN4482468.1"/>
    </source>
</evidence>
<dbReference type="Gene3D" id="3.40.309.10">
    <property type="entry name" value="Aldehyde Dehydrogenase, Chain A, domain 2"/>
    <property type="match status" value="1"/>
</dbReference>
<keyword evidence="5 7" id="KW-0560">Oxidoreductase</keyword>
<dbReference type="RefSeq" id="WP_301120120.1">
    <property type="nucleotide sequence ID" value="NZ_JAUHPX010000001.1"/>
</dbReference>
<dbReference type="InterPro" id="IPR016162">
    <property type="entry name" value="Ald_DH_N"/>
</dbReference>
<comment type="pathway">
    <text evidence="1 7">Amino-acid biosynthesis; L-proline biosynthesis; L-glutamate 5-semialdehyde from L-glutamate: step 2/2.</text>
</comment>
<dbReference type="PANTHER" id="PTHR11063">
    <property type="entry name" value="GLUTAMATE SEMIALDEHYDE DEHYDROGENASE"/>
    <property type="match status" value="1"/>
</dbReference>
<dbReference type="GO" id="GO:0004350">
    <property type="term" value="F:glutamate-5-semialdehyde dehydrogenase activity"/>
    <property type="evidence" value="ECO:0007669"/>
    <property type="project" value="UniProtKB-UniRule"/>
</dbReference>
<evidence type="ECO:0000256" key="1">
    <source>
        <dbReference type="ARBA" id="ARBA00004985"/>
    </source>
</evidence>
<dbReference type="PROSITE" id="PS01223">
    <property type="entry name" value="PROA"/>
    <property type="match status" value="1"/>
</dbReference>
<keyword evidence="2 7" id="KW-0028">Amino-acid biosynthesis</keyword>
<dbReference type="PANTHER" id="PTHR11063:SF8">
    <property type="entry name" value="DELTA-1-PYRROLINE-5-CARBOXYLATE SYNTHASE"/>
    <property type="match status" value="1"/>
</dbReference>
<dbReference type="FunFam" id="3.40.309.10:FF:000006">
    <property type="entry name" value="Gamma-glutamyl phosphate reductase"/>
    <property type="match status" value="1"/>
</dbReference>
<dbReference type="AlphaFoldDB" id="A0AAW7M883"/>
<dbReference type="HAMAP" id="MF_00412">
    <property type="entry name" value="ProA"/>
    <property type="match status" value="1"/>
</dbReference>
<dbReference type="InterPro" id="IPR016163">
    <property type="entry name" value="Ald_DH_C"/>
</dbReference>
<dbReference type="CDD" id="cd07079">
    <property type="entry name" value="ALDH_F18-19_ProA-GPR"/>
    <property type="match status" value="1"/>
</dbReference>
<dbReference type="GO" id="GO:0055129">
    <property type="term" value="P:L-proline biosynthetic process"/>
    <property type="evidence" value="ECO:0007669"/>
    <property type="project" value="UniProtKB-UniRule"/>
</dbReference>
<dbReference type="InterPro" id="IPR016161">
    <property type="entry name" value="Ald_DH/histidinol_DH"/>
</dbReference>
<evidence type="ECO:0000313" key="12">
    <source>
        <dbReference type="Proteomes" id="UP001172756"/>
    </source>
</evidence>
<keyword evidence="11" id="KW-1185">Reference proteome</keyword>